<organism evidence="2 3">
    <name type="scientific">Clostridium sulfidigenes</name>
    <dbReference type="NCBI Taxonomy" id="318464"/>
    <lineage>
        <taxon>Bacteria</taxon>
        <taxon>Bacillati</taxon>
        <taxon>Bacillota</taxon>
        <taxon>Clostridia</taxon>
        <taxon>Eubacteriales</taxon>
        <taxon>Clostridiaceae</taxon>
        <taxon>Clostridium</taxon>
    </lineage>
</organism>
<evidence type="ECO:0000313" key="3">
    <source>
        <dbReference type="Proteomes" id="UP000028542"/>
    </source>
</evidence>
<accession>A0A084JIZ6</accession>
<keyword evidence="3" id="KW-1185">Reference proteome</keyword>
<feature type="domain" description="CpXC" evidence="1">
    <location>
        <begin position="9"/>
        <end position="135"/>
    </location>
</feature>
<dbReference type="Proteomes" id="UP000028542">
    <property type="component" value="Unassembled WGS sequence"/>
</dbReference>
<dbReference type="RefSeq" id="WP_035129431.1">
    <property type="nucleotide sequence ID" value="NZ_JPMD01000001.1"/>
</dbReference>
<protein>
    <recommendedName>
        <fullName evidence="1">CpXC domain-containing protein</fullName>
    </recommendedName>
</protein>
<evidence type="ECO:0000259" key="1">
    <source>
        <dbReference type="Pfam" id="PF14353"/>
    </source>
</evidence>
<name>A0A084JIZ6_9CLOT</name>
<dbReference type="AlphaFoldDB" id="A0A084JIZ6"/>
<gene>
    <name evidence="2" type="ORF">IO99_01880</name>
</gene>
<sequence length="221" mass="26518">MALKRNVEVTCPNCLIKSNIKLWNSINVTIDERIKEKVLDNDFFKFKCPICGHVSTFEYDCLYHDMNKREMIYLITNYSRDNDELAKELEVLSDEILPRFGNNYKLRIVTSNYDLIEKIKILDCNLDDRVMEIYKLYYITNLVDTNLELCTKKIYFDYDIIKDSMFFILIDEKGETPLYNIDMKIYNFIRDKYLNNIEKRVYKGFQAIDEQWAIGINEYNN</sequence>
<evidence type="ECO:0000313" key="2">
    <source>
        <dbReference type="EMBL" id="KEZ88930.1"/>
    </source>
</evidence>
<proteinExistence type="predicted"/>
<dbReference type="InterPro" id="IPR025682">
    <property type="entry name" value="CpXC_dom"/>
</dbReference>
<dbReference type="Pfam" id="PF14353">
    <property type="entry name" value="CpXC"/>
    <property type="match status" value="1"/>
</dbReference>
<reference evidence="2 3" key="1">
    <citation type="submission" date="2014-07" db="EMBL/GenBank/DDBJ databases">
        <title>Draft genome of Clostridium sulfidigenes 113A isolated from sediments associated with methane hydrate from Krishna Godavari basin.</title>
        <authorList>
            <person name="Honkalas V.S."/>
            <person name="Dabir A.P."/>
            <person name="Arora P."/>
            <person name="Dhakephalkar P.K."/>
        </authorList>
    </citation>
    <scope>NUCLEOTIDE SEQUENCE [LARGE SCALE GENOMIC DNA]</scope>
    <source>
        <strain evidence="2 3">113A</strain>
    </source>
</reference>
<dbReference type="EMBL" id="JPMD01000001">
    <property type="protein sequence ID" value="KEZ88930.1"/>
    <property type="molecule type" value="Genomic_DNA"/>
</dbReference>
<dbReference type="eggNOG" id="ENOG5032TQR">
    <property type="taxonomic scope" value="Bacteria"/>
</dbReference>
<comment type="caution">
    <text evidence="2">The sequence shown here is derived from an EMBL/GenBank/DDBJ whole genome shotgun (WGS) entry which is preliminary data.</text>
</comment>